<dbReference type="RefSeq" id="WP_151673729.1">
    <property type="nucleotide sequence ID" value="NZ_BKCG01000003.1"/>
</dbReference>
<dbReference type="AlphaFoldDB" id="A0A5J4IYD4"/>
<accession>A0A5J4IYD4</accession>
<keyword evidence="2" id="KW-1185">Reference proteome</keyword>
<dbReference type="OrthoDB" id="956723at2"/>
<dbReference type="Proteomes" id="UP000326509">
    <property type="component" value="Unassembled WGS sequence"/>
</dbReference>
<evidence type="ECO:0000313" key="1">
    <source>
        <dbReference type="EMBL" id="GER59432.1"/>
    </source>
</evidence>
<dbReference type="InterPro" id="IPR045470">
    <property type="entry name" value="DUF6495"/>
</dbReference>
<proteinExistence type="predicted"/>
<reference evidence="1 2" key="1">
    <citation type="submission" date="2019-08" db="EMBL/GenBank/DDBJ databases">
        <title>Draft genome sequence of Ulvibacter marinus type strain NBRC 109484.</title>
        <authorList>
            <person name="Kawano K."/>
            <person name="Ushijima N."/>
            <person name="Kihara M."/>
            <person name="Itoh H."/>
        </authorList>
    </citation>
    <scope>NUCLEOTIDE SEQUENCE [LARGE SCALE GENOMIC DNA]</scope>
    <source>
        <strain evidence="1 2">NBRC 109484</strain>
    </source>
</reference>
<evidence type="ECO:0008006" key="3">
    <source>
        <dbReference type="Google" id="ProtNLM"/>
    </source>
</evidence>
<sequence length="158" mass="18216">MKYARLTKEQLEDLHQEFINFLATQSITGEEWDNLKVNKPEIAEQEIDIFSDLVWEGALTQAQYLENLSPKLLFLFKLGDSEISLISLKILDEDQDITTKEGYAWLQQNYMNDSVEFFTATKAYTEDRNLDAFKLIQQGANITKGALYGFFEKIIQGA</sequence>
<evidence type="ECO:0000313" key="2">
    <source>
        <dbReference type="Proteomes" id="UP000326509"/>
    </source>
</evidence>
<organism evidence="1 2">
    <name type="scientific">Patiriisocius marinus</name>
    <dbReference type="NCBI Taxonomy" id="1397112"/>
    <lineage>
        <taxon>Bacteria</taxon>
        <taxon>Pseudomonadati</taxon>
        <taxon>Bacteroidota</taxon>
        <taxon>Flavobacteriia</taxon>
        <taxon>Flavobacteriales</taxon>
        <taxon>Flavobacteriaceae</taxon>
        <taxon>Patiriisocius</taxon>
    </lineage>
</organism>
<dbReference type="EMBL" id="BKCG01000003">
    <property type="protein sequence ID" value="GER59432.1"/>
    <property type="molecule type" value="Genomic_DNA"/>
</dbReference>
<comment type="caution">
    <text evidence="1">The sequence shown here is derived from an EMBL/GenBank/DDBJ whole genome shotgun (WGS) entry which is preliminary data.</text>
</comment>
<name>A0A5J4IYD4_9FLAO</name>
<dbReference type="Pfam" id="PF20105">
    <property type="entry name" value="DUF6495"/>
    <property type="match status" value="1"/>
</dbReference>
<protein>
    <recommendedName>
        <fullName evidence="3">Histidyl-tRNA synthetase</fullName>
    </recommendedName>
</protein>
<gene>
    <name evidence="1" type="ORF">ULMA_15400</name>
</gene>